<dbReference type="RefSeq" id="WP_154375712.1">
    <property type="nucleotide sequence ID" value="NZ_WKJK01000004.1"/>
</dbReference>
<evidence type="ECO:0000256" key="4">
    <source>
        <dbReference type="ARBA" id="ARBA00022989"/>
    </source>
</evidence>
<evidence type="ECO:0000313" key="8">
    <source>
        <dbReference type="EMBL" id="MRW90364.1"/>
    </source>
</evidence>
<dbReference type="EMBL" id="WKJK01000004">
    <property type="protein sequence ID" value="MRW90364.1"/>
    <property type="molecule type" value="Genomic_DNA"/>
</dbReference>
<dbReference type="GO" id="GO:0005886">
    <property type="term" value="C:plasma membrane"/>
    <property type="evidence" value="ECO:0007669"/>
    <property type="project" value="UniProtKB-SubCell"/>
</dbReference>
<feature type="transmembrane region" description="Helical" evidence="6">
    <location>
        <begin position="80"/>
        <end position="97"/>
    </location>
</feature>
<dbReference type="Pfam" id="PF00482">
    <property type="entry name" value="T2SSF"/>
    <property type="match status" value="1"/>
</dbReference>
<keyword evidence="5 6" id="KW-0472">Membrane</keyword>
<dbReference type="InterPro" id="IPR018076">
    <property type="entry name" value="T2SS_GspF_dom"/>
</dbReference>
<keyword evidence="3 6" id="KW-0812">Transmembrane</keyword>
<accession>A0A6I2L0W7</accession>
<evidence type="ECO:0000256" key="5">
    <source>
        <dbReference type="ARBA" id="ARBA00023136"/>
    </source>
</evidence>
<organism evidence="8 9">
    <name type="scientific">Duganella guangzhouensis</name>
    <dbReference type="NCBI Taxonomy" id="2666084"/>
    <lineage>
        <taxon>Bacteria</taxon>
        <taxon>Pseudomonadati</taxon>
        <taxon>Pseudomonadota</taxon>
        <taxon>Betaproteobacteria</taxon>
        <taxon>Burkholderiales</taxon>
        <taxon>Oxalobacteraceae</taxon>
        <taxon>Telluria group</taxon>
        <taxon>Duganella</taxon>
    </lineage>
</organism>
<dbReference type="PANTHER" id="PTHR35007">
    <property type="entry name" value="INTEGRAL MEMBRANE PROTEIN-RELATED"/>
    <property type="match status" value="1"/>
</dbReference>
<protein>
    <submittedName>
        <fullName evidence="8">Secretion system protein F</fullName>
    </submittedName>
</protein>
<name>A0A6I2L0W7_9BURK</name>
<dbReference type="InterPro" id="IPR042094">
    <property type="entry name" value="T2SS_GspF_sf"/>
</dbReference>
<evidence type="ECO:0000256" key="1">
    <source>
        <dbReference type="ARBA" id="ARBA00004651"/>
    </source>
</evidence>
<evidence type="ECO:0000259" key="7">
    <source>
        <dbReference type="Pfam" id="PF00482"/>
    </source>
</evidence>
<keyword evidence="4 6" id="KW-1133">Transmembrane helix</keyword>
<evidence type="ECO:0000256" key="2">
    <source>
        <dbReference type="ARBA" id="ARBA00022475"/>
    </source>
</evidence>
<evidence type="ECO:0000256" key="6">
    <source>
        <dbReference type="SAM" id="Phobius"/>
    </source>
</evidence>
<sequence>MNNPLILVGAVFAAVLLVLWLVLYVGSRWFSRRQQQTAAAAMSDLEGMFIFTDANRLLAINVAVLIALPVLAWLATGNLVLVALCVVAAFVAPRYVVRHIAQRRLRQFEQQLPDALMMMGGSLRAGASLTMALDAVATEAKPPISQEFELLQRELRLGVDFQVALEALEQRVPLQDLCLVTAGMALSREVGANLAETLESLAKTIRAKLQMEGKIRSLTAQGKMQGLVMSALPLLLIVVLNMMEPEAMAPLFHAWYGWATMGVIVCTVGVGYHFIRKITSIDV</sequence>
<gene>
    <name evidence="8" type="ORF">GJ699_10235</name>
</gene>
<comment type="caution">
    <text evidence="8">The sequence shown here is derived from an EMBL/GenBank/DDBJ whole genome shotgun (WGS) entry which is preliminary data.</text>
</comment>
<dbReference type="PANTHER" id="PTHR35007:SF1">
    <property type="entry name" value="PILUS ASSEMBLY PROTEIN"/>
    <property type="match status" value="1"/>
</dbReference>
<feature type="domain" description="Type II secretion system protein GspF" evidence="7">
    <location>
        <begin position="116"/>
        <end position="240"/>
    </location>
</feature>
<dbReference type="AlphaFoldDB" id="A0A6I2L0W7"/>
<feature type="transmembrane region" description="Helical" evidence="6">
    <location>
        <begin position="255"/>
        <end position="275"/>
    </location>
</feature>
<feature type="transmembrane region" description="Helical" evidence="6">
    <location>
        <begin position="224"/>
        <end position="243"/>
    </location>
</feature>
<keyword evidence="9" id="KW-1185">Reference proteome</keyword>
<reference evidence="8 9" key="1">
    <citation type="submission" date="2019-11" db="EMBL/GenBank/DDBJ databases">
        <title>Novel species isolated from a subtropical stream in China.</title>
        <authorList>
            <person name="Lu H."/>
        </authorList>
    </citation>
    <scope>NUCLEOTIDE SEQUENCE [LARGE SCALE GENOMIC DNA]</scope>
    <source>
        <strain evidence="8 9">FT80W</strain>
    </source>
</reference>
<evidence type="ECO:0000313" key="9">
    <source>
        <dbReference type="Proteomes" id="UP000433309"/>
    </source>
</evidence>
<comment type="subcellular location">
    <subcellularLocation>
        <location evidence="1">Cell membrane</location>
        <topology evidence="1">Multi-pass membrane protein</topology>
    </subcellularLocation>
</comment>
<evidence type="ECO:0000256" key="3">
    <source>
        <dbReference type="ARBA" id="ARBA00022692"/>
    </source>
</evidence>
<feature type="transmembrane region" description="Helical" evidence="6">
    <location>
        <begin position="57"/>
        <end position="74"/>
    </location>
</feature>
<dbReference type="Gene3D" id="1.20.81.30">
    <property type="entry name" value="Type II secretion system (T2SS), domain F"/>
    <property type="match status" value="1"/>
</dbReference>
<dbReference type="Proteomes" id="UP000433309">
    <property type="component" value="Unassembled WGS sequence"/>
</dbReference>
<feature type="transmembrane region" description="Helical" evidence="6">
    <location>
        <begin position="6"/>
        <end position="26"/>
    </location>
</feature>
<proteinExistence type="predicted"/>
<keyword evidence="2" id="KW-1003">Cell membrane</keyword>